<dbReference type="InterPro" id="IPR035472">
    <property type="entry name" value="RpiR-like_SIS"/>
</dbReference>
<dbReference type="InterPro" id="IPR046348">
    <property type="entry name" value="SIS_dom_sf"/>
</dbReference>
<dbReference type="PROSITE" id="PS51071">
    <property type="entry name" value="HTH_RPIR"/>
    <property type="match status" value="1"/>
</dbReference>
<reference evidence="5 6" key="1">
    <citation type="submission" date="2016-10" db="EMBL/GenBank/DDBJ databases">
        <authorList>
            <person name="de Groot N.N."/>
        </authorList>
    </citation>
    <scope>NUCLEOTIDE SEQUENCE [LARGE SCALE GENOMIC DNA]</scope>
    <source>
        <strain evidence="5 6">DSM 23413</strain>
    </source>
</reference>
<dbReference type="Gene3D" id="3.40.50.10490">
    <property type="entry name" value="Glucose-6-phosphate isomerase like protein, domain 1"/>
    <property type="match status" value="1"/>
</dbReference>
<dbReference type="GO" id="GO:0003677">
    <property type="term" value="F:DNA binding"/>
    <property type="evidence" value="ECO:0007669"/>
    <property type="project" value="UniProtKB-KW"/>
</dbReference>
<dbReference type="InterPro" id="IPR000281">
    <property type="entry name" value="HTH_RpiR"/>
</dbReference>
<dbReference type="Gene3D" id="1.10.10.10">
    <property type="entry name" value="Winged helix-like DNA-binding domain superfamily/Winged helix DNA-binding domain"/>
    <property type="match status" value="1"/>
</dbReference>
<dbReference type="OrthoDB" id="9814676at2"/>
<evidence type="ECO:0000256" key="1">
    <source>
        <dbReference type="ARBA" id="ARBA00023015"/>
    </source>
</evidence>
<evidence type="ECO:0000313" key="6">
    <source>
        <dbReference type="Proteomes" id="UP000236742"/>
    </source>
</evidence>
<keyword evidence="2 5" id="KW-0238">DNA-binding</keyword>
<dbReference type="AlphaFoldDB" id="A0A1H5URK7"/>
<protein>
    <submittedName>
        <fullName evidence="5">DNA-binding transcriptional regulator, MurR/RpiR family, contains HTH and SIS domains</fullName>
    </submittedName>
</protein>
<dbReference type="Pfam" id="PF01418">
    <property type="entry name" value="HTH_6"/>
    <property type="match status" value="1"/>
</dbReference>
<dbReference type="InterPro" id="IPR009057">
    <property type="entry name" value="Homeodomain-like_sf"/>
</dbReference>
<feature type="domain" description="HTH rpiR-type" evidence="4">
    <location>
        <begin position="7"/>
        <end position="83"/>
    </location>
</feature>
<dbReference type="InterPro" id="IPR047640">
    <property type="entry name" value="RpiR-like"/>
</dbReference>
<dbReference type="Pfam" id="PF01380">
    <property type="entry name" value="SIS"/>
    <property type="match status" value="1"/>
</dbReference>
<gene>
    <name evidence="5" type="ORF">SAMN05421751_104237</name>
</gene>
<dbReference type="PANTHER" id="PTHR30514">
    <property type="entry name" value="GLUCOKINASE"/>
    <property type="match status" value="1"/>
</dbReference>
<name>A0A1H5URK7_9RHOB</name>
<evidence type="ECO:0000313" key="5">
    <source>
        <dbReference type="EMBL" id="SEF77646.1"/>
    </source>
</evidence>
<accession>A0A1H5URK7</accession>
<dbReference type="GO" id="GO:0003700">
    <property type="term" value="F:DNA-binding transcription factor activity"/>
    <property type="evidence" value="ECO:0007669"/>
    <property type="project" value="InterPro"/>
</dbReference>
<dbReference type="SUPFAM" id="SSF46689">
    <property type="entry name" value="Homeodomain-like"/>
    <property type="match status" value="1"/>
</dbReference>
<dbReference type="Proteomes" id="UP000236742">
    <property type="component" value="Unassembled WGS sequence"/>
</dbReference>
<dbReference type="GO" id="GO:1901135">
    <property type="term" value="P:carbohydrate derivative metabolic process"/>
    <property type="evidence" value="ECO:0007669"/>
    <property type="project" value="InterPro"/>
</dbReference>
<evidence type="ECO:0000256" key="3">
    <source>
        <dbReference type="ARBA" id="ARBA00023163"/>
    </source>
</evidence>
<dbReference type="EMBL" id="FNVD01000004">
    <property type="protein sequence ID" value="SEF77646.1"/>
    <property type="molecule type" value="Genomic_DNA"/>
</dbReference>
<dbReference type="RefSeq" id="WP_104007441.1">
    <property type="nucleotide sequence ID" value="NZ_FNVD01000004.1"/>
</dbReference>
<dbReference type="SUPFAM" id="SSF53697">
    <property type="entry name" value="SIS domain"/>
    <property type="match status" value="1"/>
</dbReference>
<dbReference type="InterPro" id="IPR001347">
    <property type="entry name" value="SIS_dom"/>
</dbReference>
<evidence type="ECO:0000259" key="4">
    <source>
        <dbReference type="PROSITE" id="PS51071"/>
    </source>
</evidence>
<dbReference type="CDD" id="cd05013">
    <property type="entry name" value="SIS_RpiR"/>
    <property type="match status" value="1"/>
</dbReference>
<sequence>MDPTLKSRTVARLKVDLERFTPRMQLAAKYVLDNPVEFGLDPIRETARKAGVSTYTLVRIAEHLGFDGFEEFRAPFRHALLSAGASADRPGWVAGLRARGEAGRFQADVSANALSIVERSLERLGPETLDRAAEILMSARRVYVTAVRASFAMAYYFHYVGRMAVPSLRLIPRHMGSAVDDLNEAGPEDAMLAITVAPYSRETIEACEFAQDKGLRLVLVSDSDVVAPGLKPDAVMVVSTLSEHHFGCYTGIVAVLEVLLARLVRDGGAPARARIESYEALRTRHNVYWSRAKTRAGRQG</sequence>
<keyword evidence="6" id="KW-1185">Reference proteome</keyword>
<organism evidence="5 6">
    <name type="scientific">Jhaorihella thermophila</name>
    <dbReference type="NCBI Taxonomy" id="488547"/>
    <lineage>
        <taxon>Bacteria</taxon>
        <taxon>Pseudomonadati</taxon>
        <taxon>Pseudomonadota</taxon>
        <taxon>Alphaproteobacteria</taxon>
        <taxon>Rhodobacterales</taxon>
        <taxon>Paracoccaceae</taxon>
        <taxon>Jhaorihella</taxon>
    </lineage>
</organism>
<dbReference type="GO" id="GO:0097367">
    <property type="term" value="F:carbohydrate derivative binding"/>
    <property type="evidence" value="ECO:0007669"/>
    <property type="project" value="InterPro"/>
</dbReference>
<dbReference type="InterPro" id="IPR036388">
    <property type="entry name" value="WH-like_DNA-bd_sf"/>
</dbReference>
<evidence type="ECO:0000256" key="2">
    <source>
        <dbReference type="ARBA" id="ARBA00023125"/>
    </source>
</evidence>
<dbReference type="PANTHER" id="PTHR30514:SF18">
    <property type="entry name" value="RPIR-FAMILY TRANSCRIPTIONAL REGULATOR"/>
    <property type="match status" value="1"/>
</dbReference>
<keyword evidence="1" id="KW-0805">Transcription regulation</keyword>
<keyword evidence="3" id="KW-0804">Transcription</keyword>
<proteinExistence type="predicted"/>